<evidence type="ECO:0000313" key="1">
    <source>
        <dbReference type="EMBL" id="VEJ35797.1"/>
    </source>
</evidence>
<protein>
    <submittedName>
        <fullName evidence="1">Uncharacterized protein</fullName>
    </submittedName>
</protein>
<sequence length="114" mass="13129">MIKNDFLLRQIQETILFLVRLLFPRGITERERKEIRNTELYLALTDLIRAQKFGEAEDLLFEKAAEGGADAATGVFFYEDLLALGETKLRAGDFSVKEVESGLNDYMKLFHLRI</sequence>
<dbReference type="RefSeq" id="WP_126465554.1">
    <property type="nucleotide sequence ID" value="NZ_JAUSWF010000009.1"/>
</dbReference>
<proteinExistence type="predicted"/>
<dbReference type="Proteomes" id="UP000269544">
    <property type="component" value="Chromosome"/>
</dbReference>
<name>A0A3S4Y7F8_9FIRM</name>
<dbReference type="Pfam" id="PF20092">
    <property type="entry name" value="DUF6483"/>
    <property type="match status" value="1"/>
</dbReference>
<dbReference type="InterPro" id="IPR045507">
    <property type="entry name" value="DUF6483"/>
</dbReference>
<dbReference type="OrthoDB" id="1650869at2"/>
<keyword evidence="2" id="KW-1185">Reference proteome</keyword>
<dbReference type="EMBL" id="LR134523">
    <property type="protein sequence ID" value="VEJ35797.1"/>
    <property type="molecule type" value="Genomic_DNA"/>
</dbReference>
<evidence type="ECO:0000313" key="2">
    <source>
        <dbReference type="Proteomes" id="UP000269544"/>
    </source>
</evidence>
<organism evidence="1 2">
    <name type="scientific">Aedoeadaptatus ivorii</name>
    <dbReference type="NCBI Taxonomy" id="54006"/>
    <lineage>
        <taxon>Bacteria</taxon>
        <taxon>Bacillati</taxon>
        <taxon>Bacillota</taxon>
        <taxon>Tissierellia</taxon>
        <taxon>Tissierellales</taxon>
        <taxon>Peptoniphilaceae</taxon>
        <taxon>Aedoeadaptatus</taxon>
    </lineage>
</organism>
<reference evidence="1 2" key="1">
    <citation type="submission" date="2018-12" db="EMBL/GenBank/DDBJ databases">
        <authorList>
            <consortium name="Pathogen Informatics"/>
        </authorList>
    </citation>
    <scope>NUCLEOTIDE SEQUENCE [LARGE SCALE GENOMIC DNA]</scope>
    <source>
        <strain evidence="1 2">NCTC13079</strain>
    </source>
</reference>
<dbReference type="AlphaFoldDB" id="A0A3S4Y7F8"/>
<dbReference type="KEGG" id="piv:NCTC13079_00963"/>
<gene>
    <name evidence="1" type="ORF">NCTC13079_00963</name>
</gene>
<accession>A0A3S4Y7F8</accession>